<keyword evidence="2" id="KW-0812">Transmembrane</keyword>
<keyword evidence="2" id="KW-1133">Transmembrane helix</keyword>
<sequence length="289" mass="32189">MSMCGRNASGSADLADQPRQDTPNDHDGESTTRNADLEARGSHEEVLKGLIGLSVHRRNDAMYLFGRRFRQQGAYGLDTMANRVVKVWEEIVQTIERNGPGLDELNKKFFDALVNHHKMLLLINQVEGLVKPNGKSLRNFLDAVTPDLEPEDARFLHAPREDWAMACPMEPMDRWVKLAPEYSVGRFFCSFFEDKKTTRESFESYDYPDKAFGAVVMTLSHLVLVALVGIPVVIQSLDILSTAGNAAMYLGTLFLFIALAQLVVPNESVQFLMSLAFAAVMATNLGRGC</sequence>
<evidence type="ECO:0000313" key="5">
    <source>
        <dbReference type="Proteomes" id="UP001498476"/>
    </source>
</evidence>
<accession>A0ABR1GW49</accession>
<organism evidence="4 5">
    <name type="scientific">Neonectria punicea</name>
    <dbReference type="NCBI Taxonomy" id="979145"/>
    <lineage>
        <taxon>Eukaryota</taxon>
        <taxon>Fungi</taxon>
        <taxon>Dikarya</taxon>
        <taxon>Ascomycota</taxon>
        <taxon>Pezizomycotina</taxon>
        <taxon>Sordariomycetes</taxon>
        <taxon>Hypocreomycetidae</taxon>
        <taxon>Hypocreales</taxon>
        <taxon>Nectriaceae</taxon>
        <taxon>Neonectria</taxon>
    </lineage>
</organism>
<dbReference type="Proteomes" id="UP001498476">
    <property type="component" value="Unassembled WGS sequence"/>
</dbReference>
<dbReference type="EMBL" id="JAZAVJ010000146">
    <property type="protein sequence ID" value="KAK7409586.1"/>
    <property type="molecule type" value="Genomic_DNA"/>
</dbReference>
<reference evidence="4 5" key="1">
    <citation type="journal article" date="2025" name="Microbiol. Resour. Announc.">
        <title>Draft genome sequences for Neonectria magnoliae and Neonectria punicea, canker pathogens of Liriodendron tulipifera and Acer saccharum in West Virginia.</title>
        <authorList>
            <person name="Petronek H.M."/>
            <person name="Kasson M.T."/>
            <person name="Metheny A.M."/>
            <person name="Stauder C.M."/>
            <person name="Lovett B."/>
            <person name="Lynch S.C."/>
            <person name="Garnas J.R."/>
            <person name="Kasson L.R."/>
            <person name="Stajich J.E."/>
        </authorList>
    </citation>
    <scope>NUCLEOTIDE SEQUENCE [LARGE SCALE GENOMIC DNA]</scope>
    <source>
        <strain evidence="4 5">NRRL 64653</strain>
    </source>
</reference>
<feature type="region of interest" description="Disordered" evidence="1">
    <location>
        <begin position="1"/>
        <end position="39"/>
    </location>
</feature>
<keyword evidence="2" id="KW-0472">Membrane</keyword>
<evidence type="ECO:0000256" key="2">
    <source>
        <dbReference type="SAM" id="Phobius"/>
    </source>
</evidence>
<dbReference type="InterPro" id="IPR046529">
    <property type="entry name" value="DUF6594"/>
</dbReference>
<comment type="caution">
    <text evidence="4">The sequence shown here is derived from an EMBL/GenBank/DDBJ whole genome shotgun (WGS) entry which is preliminary data.</text>
</comment>
<protein>
    <recommendedName>
        <fullName evidence="3">DUF6594 domain-containing protein</fullName>
    </recommendedName>
</protein>
<proteinExistence type="predicted"/>
<name>A0ABR1GW49_9HYPO</name>
<feature type="transmembrane region" description="Helical" evidence="2">
    <location>
        <begin position="211"/>
        <end position="234"/>
    </location>
</feature>
<gene>
    <name evidence="4" type="ORF">QQX98_008248</name>
</gene>
<feature type="transmembrane region" description="Helical" evidence="2">
    <location>
        <begin position="269"/>
        <end position="286"/>
    </location>
</feature>
<dbReference type="Pfam" id="PF20237">
    <property type="entry name" value="DUF6594"/>
    <property type="match status" value="1"/>
</dbReference>
<evidence type="ECO:0000259" key="3">
    <source>
        <dbReference type="Pfam" id="PF20237"/>
    </source>
</evidence>
<feature type="compositionally biased region" description="Basic and acidic residues" evidence="1">
    <location>
        <begin position="16"/>
        <end position="39"/>
    </location>
</feature>
<feature type="transmembrane region" description="Helical" evidence="2">
    <location>
        <begin position="246"/>
        <end position="263"/>
    </location>
</feature>
<evidence type="ECO:0000313" key="4">
    <source>
        <dbReference type="EMBL" id="KAK7409586.1"/>
    </source>
</evidence>
<keyword evidence="5" id="KW-1185">Reference proteome</keyword>
<evidence type="ECO:0000256" key="1">
    <source>
        <dbReference type="SAM" id="MobiDB-lite"/>
    </source>
</evidence>
<feature type="domain" description="DUF6594" evidence="3">
    <location>
        <begin position="104"/>
        <end position="281"/>
    </location>
</feature>